<organism evidence="3 4">
    <name type="scientific">Vibrio aestuarianus</name>
    <dbReference type="NCBI Taxonomy" id="28171"/>
    <lineage>
        <taxon>Bacteria</taxon>
        <taxon>Pseudomonadati</taxon>
        <taxon>Pseudomonadota</taxon>
        <taxon>Gammaproteobacteria</taxon>
        <taxon>Vibrionales</taxon>
        <taxon>Vibrionaceae</taxon>
        <taxon>Vibrio</taxon>
    </lineage>
</organism>
<feature type="chain" id="PRO_5044749295" evidence="1">
    <location>
        <begin position="19"/>
        <end position="260"/>
    </location>
</feature>
<feature type="signal peptide" evidence="1">
    <location>
        <begin position="1"/>
        <end position="18"/>
    </location>
</feature>
<dbReference type="AlphaFoldDB" id="A0ABD7YJX6"/>
<feature type="domain" description="DUF547" evidence="2">
    <location>
        <begin position="87"/>
        <end position="198"/>
    </location>
</feature>
<name>A0ABD7YJX6_9VIBR</name>
<accession>A0ABD7YJX6</accession>
<keyword evidence="1" id="KW-0732">Signal</keyword>
<dbReference type="Pfam" id="PF04784">
    <property type="entry name" value="DUF547"/>
    <property type="match status" value="1"/>
</dbReference>
<dbReference type="Proteomes" id="UP001241226">
    <property type="component" value="Chromosome 1"/>
</dbReference>
<protein>
    <submittedName>
        <fullName evidence="3">DUF547 domain-containing protein</fullName>
    </submittedName>
</protein>
<gene>
    <name evidence="3" type="ORF">PYE67_11265</name>
</gene>
<evidence type="ECO:0000313" key="4">
    <source>
        <dbReference type="Proteomes" id="UP001241226"/>
    </source>
</evidence>
<evidence type="ECO:0000256" key="1">
    <source>
        <dbReference type="SAM" id="SignalP"/>
    </source>
</evidence>
<evidence type="ECO:0000313" key="3">
    <source>
        <dbReference type="EMBL" id="WGK84941.1"/>
    </source>
</evidence>
<dbReference type="PANTHER" id="PTHR46361:SF3">
    <property type="entry name" value="ELECTRON CARRIER_ PROTEIN DISULFIDE OXIDOREDUCTASE"/>
    <property type="match status" value="1"/>
</dbReference>
<dbReference type="PANTHER" id="PTHR46361">
    <property type="entry name" value="ELECTRON CARRIER/ PROTEIN DISULFIDE OXIDOREDUCTASE"/>
    <property type="match status" value="1"/>
</dbReference>
<reference evidence="3 4" key="1">
    <citation type="submission" date="2022-02" db="EMBL/GenBank/DDBJ databases">
        <title>Emergence and expansion in Europe of a Vibrio aestuarianus clonal complex pathogenic for oysters.</title>
        <authorList>
            <person name="Mesnil A."/>
            <person name="Travers M.-A."/>
        </authorList>
    </citation>
    <scope>NUCLEOTIDE SEQUENCE [LARGE SCALE GENOMIC DNA]</scope>
    <source>
        <strain evidence="3 4">U17</strain>
    </source>
</reference>
<sequence length="260" mass="30479">MKYLLALCLTISSTNVLSAPKSKLWDYWNHSNEESTQTISHQVWQTTLDSYLIKDNHNNLFDYKNVNSKDKTRLEQYISQLSKLDPREYTKAEQYAYWVNLYNALTVNLVVDNYPISSITKLGGLFSFGPWEQKIITINQKELTLNDIEHRILRPIWKDPRTHYAINCASLGCPNLQEQAFTAKNTQPLLEKSATEFINSKKGVKLTNDKLVLSSIYDWFSEDFGTKQQLFQHLARYNKTLKDTERDVSYQYDWKLNDVR</sequence>
<dbReference type="RefSeq" id="WP_261927208.1">
    <property type="nucleotide sequence ID" value="NZ_CALYLG010000277.1"/>
</dbReference>
<dbReference type="EMBL" id="CP118711">
    <property type="protein sequence ID" value="WGK84941.1"/>
    <property type="molecule type" value="Genomic_DNA"/>
</dbReference>
<proteinExistence type="predicted"/>
<evidence type="ECO:0000259" key="2">
    <source>
        <dbReference type="Pfam" id="PF04784"/>
    </source>
</evidence>
<dbReference type="InterPro" id="IPR006869">
    <property type="entry name" value="DUF547"/>
</dbReference>